<evidence type="ECO:0000256" key="1">
    <source>
        <dbReference type="SAM" id="MobiDB-lite"/>
    </source>
</evidence>
<keyword evidence="3" id="KW-1185">Reference proteome</keyword>
<evidence type="ECO:0000313" key="3">
    <source>
        <dbReference type="Proteomes" id="UP000078561"/>
    </source>
</evidence>
<feature type="region of interest" description="Disordered" evidence="1">
    <location>
        <begin position="1"/>
        <end position="83"/>
    </location>
</feature>
<dbReference type="Proteomes" id="UP000078561">
    <property type="component" value="Unassembled WGS sequence"/>
</dbReference>
<proteinExistence type="predicted"/>
<gene>
    <name evidence="2" type="primary">ABSGL_00756.1 scaffold 958</name>
</gene>
<reference evidence="2" key="1">
    <citation type="submission" date="2016-04" db="EMBL/GenBank/DDBJ databases">
        <authorList>
            <person name="Evans L.H."/>
            <person name="Alamgir A."/>
            <person name="Owens N."/>
            <person name="Weber N.D."/>
            <person name="Virtaneva K."/>
            <person name="Barbian K."/>
            <person name="Babar A."/>
            <person name="Rosenke K."/>
        </authorList>
    </citation>
    <scope>NUCLEOTIDE SEQUENCE [LARGE SCALE GENOMIC DNA]</scope>
    <source>
        <strain evidence="2">CBS 101.48</strain>
    </source>
</reference>
<accession>A0A168KTQ7</accession>
<organism evidence="2">
    <name type="scientific">Absidia glauca</name>
    <name type="common">Pin mould</name>
    <dbReference type="NCBI Taxonomy" id="4829"/>
    <lineage>
        <taxon>Eukaryota</taxon>
        <taxon>Fungi</taxon>
        <taxon>Fungi incertae sedis</taxon>
        <taxon>Mucoromycota</taxon>
        <taxon>Mucoromycotina</taxon>
        <taxon>Mucoromycetes</taxon>
        <taxon>Mucorales</taxon>
        <taxon>Cunninghamellaceae</taxon>
        <taxon>Absidia</taxon>
    </lineage>
</organism>
<dbReference type="AlphaFoldDB" id="A0A168KTQ7"/>
<dbReference type="InParanoid" id="A0A168KTQ7"/>
<name>A0A168KTQ7_ABSGL</name>
<evidence type="ECO:0000313" key="2">
    <source>
        <dbReference type="EMBL" id="SAL95427.1"/>
    </source>
</evidence>
<protein>
    <submittedName>
        <fullName evidence="2">Uncharacterized protein</fullName>
    </submittedName>
</protein>
<dbReference type="EMBL" id="LT550334">
    <property type="protein sequence ID" value="SAL95427.1"/>
    <property type="molecule type" value="Genomic_DNA"/>
</dbReference>
<sequence>MFDHRRPSFIQFSKHSKQSLDQGIGHTRPSFIQFVNSPKPPTKEWVPPASDGEEPSKRSLPDSISEEDSDDKDTLPPNDEDDGIFYDALEMQEDFVD</sequence>